<dbReference type="Pfam" id="PF07811">
    <property type="entry name" value="TadE"/>
    <property type="match status" value="1"/>
</dbReference>
<name>A0ABQ3Y128_9ACTN</name>
<feature type="transmembrane region" description="Helical" evidence="1">
    <location>
        <begin position="43"/>
        <end position="66"/>
    </location>
</feature>
<accession>A0ABQ3Y128</accession>
<organism evidence="3 4">
    <name type="scientific">Paractinoplanes deccanensis</name>
    <dbReference type="NCBI Taxonomy" id="113561"/>
    <lineage>
        <taxon>Bacteria</taxon>
        <taxon>Bacillati</taxon>
        <taxon>Actinomycetota</taxon>
        <taxon>Actinomycetes</taxon>
        <taxon>Micromonosporales</taxon>
        <taxon>Micromonosporaceae</taxon>
        <taxon>Paractinoplanes</taxon>
    </lineage>
</organism>
<keyword evidence="1" id="KW-0472">Membrane</keyword>
<feature type="domain" description="TadE-like" evidence="2">
    <location>
        <begin position="37"/>
        <end position="78"/>
    </location>
</feature>
<evidence type="ECO:0000259" key="2">
    <source>
        <dbReference type="Pfam" id="PF07811"/>
    </source>
</evidence>
<evidence type="ECO:0000313" key="3">
    <source>
        <dbReference type="EMBL" id="GID73703.1"/>
    </source>
</evidence>
<dbReference type="InterPro" id="IPR012495">
    <property type="entry name" value="TadE-like_dom"/>
</dbReference>
<sequence>MTAVQIRRAERPPKAALGTAGRLRARWGRVAARPDEGAATAELVIAMPLLLFIIMMVIQAGVWMHATHVAQAAASRAANAAAAYQSSADAGRGAGSDTLSAIGNGVLKNPSVSVTRTATEVRVEIRGRAGTVVPGMAWEVRAVVVRPVERWVNSGGGAS</sequence>
<keyword evidence="4" id="KW-1185">Reference proteome</keyword>
<proteinExistence type="predicted"/>
<dbReference type="Proteomes" id="UP000609879">
    <property type="component" value="Unassembled WGS sequence"/>
</dbReference>
<reference evidence="3 4" key="1">
    <citation type="submission" date="2021-01" db="EMBL/GenBank/DDBJ databases">
        <title>Whole genome shotgun sequence of Actinoplanes deccanensis NBRC 13994.</title>
        <authorList>
            <person name="Komaki H."/>
            <person name="Tamura T."/>
        </authorList>
    </citation>
    <scope>NUCLEOTIDE SEQUENCE [LARGE SCALE GENOMIC DNA]</scope>
    <source>
        <strain evidence="3 4">NBRC 13994</strain>
    </source>
</reference>
<evidence type="ECO:0000256" key="1">
    <source>
        <dbReference type="SAM" id="Phobius"/>
    </source>
</evidence>
<keyword evidence="1" id="KW-1133">Transmembrane helix</keyword>
<comment type="caution">
    <text evidence="3">The sequence shown here is derived from an EMBL/GenBank/DDBJ whole genome shotgun (WGS) entry which is preliminary data.</text>
</comment>
<evidence type="ECO:0000313" key="4">
    <source>
        <dbReference type="Proteomes" id="UP000609879"/>
    </source>
</evidence>
<protein>
    <recommendedName>
        <fullName evidence="2">TadE-like domain-containing protein</fullName>
    </recommendedName>
</protein>
<dbReference type="RefSeq" id="WP_203761612.1">
    <property type="nucleotide sequence ID" value="NZ_BAAABO010000027.1"/>
</dbReference>
<gene>
    <name evidence="3" type="ORF">Ade02nite_23440</name>
</gene>
<dbReference type="EMBL" id="BOMI01000037">
    <property type="protein sequence ID" value="GID73703.1"/>
    <property type="molecule type" value="Genomic_DNA"/>
</dbReference>
<keyword evidence="1" id="KW-0812">Transmembrane</keyword>